<dbReference type="Pfam" id="PF07650">
    <property type="entry name" value="KH_2"/>
    <property type="match status" value="1"/>
</dbReference>
<organism evidence="8 9">
    <name type="scientific">Myotis davidii</name>
    <name type="common">David's myotis</name>
    <dbReference type="NCBI Taxonomy" id="225400"/>
    <lineage>
        <taxon>Eukaryota</taxon>
        <taxon>Metazoa</taxon>
        <taxon>Chordata</taxon>
        <taxon>Craniata</taxon>
        <taxon>Vertebrata</taxon>
        <taxon>Euteleostomi</taxon>
        <taxon>Mammalia</taxon>
        <taxon>Eutheria</taxon>
        <taxon>Laurasiatheria</taxon>
        <taxon>Chiroptera</taxon>
        <taxon>Yangochiroptera</taxon>
        <taxon>Vespertilionidae</taxon>
        <taxon>Myotis</taxon>
    </lineage>
</organism>
<evidence type="ECO:0000256" key="6">
    <source>
        <dbReference type="SAM" id="Phobius"/>
    </source>
</evidence>
<dbReference type="GO" id="GO:0003735">
    <property type="term" value="F:structural constituent of ribosome"/>
    <property type="evidence" value="ECO:0007669"/>
    <property type="project" value="TreeGrafter"/>
</dbReference>
<reference evidence="9" key="1">
    <citation type="journal article" date="2013" name="Science">
        <title>Comparative analysis of bat genomes provides insight into the evolution of flight and immunity.</title>
        <authorList>
            <person name="Zhang G."/>
            <person name="Cowled C."/>
            <person name="Shi Z."/>
            <person name="Huang Z."/>
            <person name="Bishop-Lilly K.A."/>
            <person name="Fang X."/>
            <person name="Wynne J.W."/>
            <person name="Xiong Z."/>
            <person name="Baker M.L."/>
            <person name="Zhao W."/>
            <person name="Tachedjian M."/>
            <person name="Zhu Y."/>
            <person name="Zhou P."/>
            <person name="Jiang X."/>
            <person name="Ng J."/>
            <person name="Yang L."/>
            <person name="Wu L."/>
            <person name="Xiao J."/>
            <person name="Feng Y."/>
            <person name="Chen Y."/>
            <person name="Sun X."/>
            <person name="Zhang Y."/>
            <person name="Marsh G.A."/>
            <person name="Crameri G."/>
            <person name="Broder C.C."/>
            <person name="Frey K.G."/>
            <person name="Wang L.F."/>
            <person name="Wang J."/>
        </authorList>
    </citation>
    <scope>NUCLEOTIDE SEQUENCE [LARGE SCALE GENOMIC DNA]</scope>
</reference>
<dbReference type="Gene3D" id="3.30.1140.32">
    <property type="entry name" value="Ribosomal protein S3, C-terminal domain"/>
    <property type="match status" value="1"/>
</dbReference>
<evidence type="ECO:0000256" key="5">
    <source>
        <dbReference type="ARBA" id="ARBA00023274"/>
    </source>
</evidence>
<dbReference type="Proteomes" id="UP000010556">
    <property type="component" value="Unassembled WGS sequence"/>
</dbReference>
<dbReference type="InterPro" id="IPR057258">
    <property type="entry name" value="Ribosomal_uS3"/>
</dbReference>
<dbReference type="InterPro" id="IPR036419">
    <property type="entry name" value="Ribosomal_S3_C_sf"/>
</dbReference>
<dbReference type="InterPro" id="IPR009019">
    <property type="entry name" value="KH_sf_prok-type"/>
</dbReference>
<keyword evidence="4 8" id="KW-0689">Ribosomal protein</keyword>
<keyword evidence="6" id="KW-0472">Membrane</keyword>
<evidence type="ECO:0000256" key="1">
    <source>
        <dbReference type="ARBA" id="ARBA00004637"/>
    </source>
</evidence>
<dbReference type="GO" id="GO:0022627">
    <property type="term" value="C:cytosolic small ribosomal subunit"/>
    <property type="evidence" value="ECO:0007669"/>
    <property type="project" value="TreeGrafter"/>
</dbReference>
<keyword evidence="6" id="KW-1133">Transmembrane helix</keyword>
<evidence type="ECO:0000256" key="2">
    <source>
        <dbReference type="ARBA" id="ARBA00010761"/>
    </source>
</evidence>
<dbReference type="CDD" id="cd02413">
    <property type="entry name" value="KH-II_40S_S3"/>
    <property type="match status" value="1"/>
</dbReference>
<dbReference type="GO" id="GO:0003723">
    <property type="term" value="F:RNA binding"/>
    <property type="evidence" value="ECO:0007669"/>
    <property type="project" value="UniProtKB-KW"/>
</dbReference>
<keyword evidence="6" id="KW-0812">Transmembrane</keyword>
<dbReference type="InterPro" id="IPR015946">
    <property type="entry name" value="KH_dom-like_a/b"/>
</dbReference>
<dbReference type="SUPFAM" id="SSF54821">
    <property type="entry name" value="Ribosomal protein S3 C-terminal domain"/>
    <property type="match status" value="1"/>
</dbReference>
<dbReference type="GO" id="GO:2001235">
    <property type="term" value="P:positive regulation of apoptotic signaling pathway"/>
    <property type="evidence" value="ECO:0007669"/>
    <property type="project" value="TreeGrafter"/>
</dbReference>
<dbReference type="GO" id="GO:0005634">
    <property type="term" value="C:nucleus"/>
    <property type="evidence" value="ECO:0007669"/>
    <property type="project" value="TreeGrafter"/>
</dbReference>
<evidence type="ECO:0000313" key="9">
    <source>
        <dbReference type="Proteomes" id="UP000010556"/>
    </source>
</evidence>
<evidence type="ECO:0000256" key="3">
    <source>
        <dbReference type="ARBA" id="ARBA00022884"/>
    </source>
</evidence>
<sequence>MAVKISKKRKLVADGIFKAELNKFLTQELAEDGYSGVEIQVTPTKTEIIIWATRMQNVLSETGQQLWELTAMVQKRFGNSEGSVDFYDETVATKGLLVCATAQAESLHYKLLGGLAMLWAFYSMLQFIMESRAKGCKVMVSEKHLGQRAKSMKFVNGLMGDPVNY</sequence>
<name>L5LRC5_MYODS</name>
<keyword evidence="5" id="KW-0687">Ribonucleoprotein</keyword>
<accession>L5LRC5</accession>
<dbReference type="FunFam" id="3.30.300.20:FF:000006">
    <property type="entry name" value="40S ribosomal protein S3"/>
    <property type="match status" value="1"/>
</dbReference>
<evidence type="ECO:0000259" key="7">
    <source>
        <dbReference type="Pfam" id="PF07650"/>
    </source>
</evidence>
<dbReference type="GO" id="GO:0005743">
    <property type="term" value="C:mitochondrial inner membrane"/>
    <property type="evidence" value="ECO:0007669"/>
    <property type="project" value="UniProtKB-SubCell"/>
</dbReference>
<proteinExistence type="inferred from homology"/>
<protein>
    <submittedName>
        <fullName evidence="8">40S ribosomal protein S3</fullName>
    </submittedName>
</protein>
<dbReference type="EMBL" id="KB108910">
    <property type="protein sequence ID" value="ELK28641.1"/>
    <property type="molecule type" value="Genomic_DNA"/>
</dbReference>
<evidence type="ECO:0000256" key="4">
    <source>
        <dbReference type="ARBA" id="ARBA00022980"/>
    </source>
</evidence>
<keyword evidence="9" id="KW-1185">Reference proteome</keyword>
<dbReference type="PANTHER" id="PTHR11760:SF32">
    <property type="entry name" value="SMALL RIBOSOMAL SUBUNIT PROTEIN US3"/>
    <property type="match status" value="1"/>
</dbReference>
<comment type="similarity">
    <text evidence="2">Belongs to the universal ribosomal protein uS3 family.</text>
</comment>
<evidence type="ECO:0000313" key="8">
    <source>
        <dbReference type="EMBL" id="ELK28641.1"/>
    </source>
</evidence>
<dbReference type="InterPro" id="IPR004044">
    <property type="entry name" value="KH_dom_type_2"/>
</dbReference>
<keyword evidence="3" id="KW-0694">RNA-binding</keyword>
<dbReference type="AlphaFoldDB" id="L5LRC5"/>
<dbReference type="Gene3D" id="3.30.300.20">
    <property type="match status" value="1"/>
</dbReference>
<feature type="domain" description="KH type-2" evidence="7">
    <location>
        <begin position="20"/>
        <end position="82"/>
    </location>
</feature>
<dbReference type="SUPFAM" id="SSF54814">
    <property type="entry name" value="Prokaryotic type KH domain (KH-domain type II)"/>
    <property type="match status" value="1"/>
</dbReference>
<dbReference type="PANTHER" id="PTHR11760">
    <property type="entry name" value="30S/40S RIBOSOMAL PROTEIN S3"/>
    <property type="match status" value="1"/>
</dbReference>
<feature type="transmembrane region" description="Helical" evidence="6">
    <location>
        <begin position="111"/>
        <end position="129"/>
    </location>
</feature>
<comment type="subcellular location">
    <subcellularLocation>
        <location evidence="1">Mitochondrion inner membrane</location>
        <topology evidence="1">Peripheral membrane protein</topology>
    </subcellularLocation>
</comment>
<gene>
    <name evidence="8" type="ORF">MDA_GLEAN10000974</name>
</gene>